<proteinExistence type="predicted"/>
<comment type="caution">
    <text evidence="1">The sequence shown here is derived from an EMBL/GenBank/DDBJ whole genome shotgun (WGS) entry which is preliminary data.</text>
</comment>
<dbReference type="AlphaFoldDB" id="A0A8H7D2L1"/>
<dbReference type="EMBL" id="JACAZI010000005">
    <property type="protein sequence ID" value="KAF7359784.1"/>
    <property type="molecule type" value="Genomic_DNA"/>
</dbReference>
<evidence type="ECO:0000313" key="2">
    <source>
        <dbReference type="Proteomes" id="UP000620124"/>
    </source>
</evidence>
<keyword evidence="2" id="KW-1185">Reference proteome</keyword>
<reference evidence="1" key="1">
    <citation type="submission" date="2020-05" db="EMBL/GenBank/DDBJ databases">
        <title>Mycena genomes resolve the evolution of fungal bioluminescence.</title>
        <authorList>
            <person name="Tsai I.J."/>
        </authorList>
    </citation>
    <scope>NUCLEOTIDE SEQUENCE</scope>
    <source>
        <strain evidence="1">CCC161011</strain>
    </source>
</reference>
<accession>A0A8H7D2L1</accession>
<evidence type="ECO:0000313" key="1">
    <source>
        <dbReference type="EMBL" id="KAF7359784.1"/>
    </source>
</evidence>
<name>A0A8H7D2L1_9AGAR</name>
<organism evidence="1 2">
    <name type="scientific">Mycena venus</name>
    <dbReference type="NCBI Taxonomy" id="2733690"/>
    <lineage>
        <taxon>Eukaryota</taxon>
        <taxon>Fungi</taxon>
        <taxon>Dikarya</taxon>
        <taxon>Basidiomycota</taxon>
        <taxon>Agaricomycotina</taxon>
        <taxon>Agaricomycetes</taxon>
        <taxon>Agaricomycetidae</taxon>
        <taxon>Agaricales</taxon>
        <taxon>Marasmiineae</taxon>
        <taxon>Mycenaceae</taxon>
        <taxon>Mycena</taxon>
    </lineage>
</organism>
<gene>
    <name evidence="1" type="ORF">MVEN_00703300</name>
</gene>
<dbReference type="Proteomes" id="UP000620124">
    <property type="component" value="Unassembled WGS sequence"/>
</dbReference>
<sequence length="413" mass="46573">MSTTFYPVLTLPPEITGQFFLYCIPVPSSPYAHLSFAWIRYSWEDYKQKLPQAAPPPWDYPLSQVCRSWRGIALDTPALWAAFPLKASSLRSHHPSIESWLTRARDCPLTFTWSSSDIGEHMQQVLYSFQDTAHWMGDVDLAMPIHEFEMMARSSVPWHFPVLQTLSLHVPDWCYSLQSPPVRVSAPLLRDLSTYGWNPEACLFILSLTPKLLECRFSVFSEKGSWHTRPTPSPIPGTRVALPHLHTLTLFGSYGPECEEAGHADILDYLTLPTLHTLKAFDLDPETDPCFLDAFLVRCTPPLRSLVLHKRGGTAIDVGVFGLMPELARLEIWRPSAEFMAVLAEDVFTPGGTRLALPQLQRLMLIGRLGSHESSASDVWEQGSWTGPWGEHDLIFLPFKTLTAEEVEVCIEG</sequence>
<protein>
    <submittedName>
        <fullName evidence="1">F-box domain-containing protein</fullName>
    </submittedName>
</protein>
<dbReference type="OrthoDB" id="3002815at2759"/>